<gene>
    <name evidence="1" type="ORF">SCLAV_p0263</name>
</gene>
<geneLocation type="plasmid" evidence="1 2">
    <name>pSCL4</name>
</geneLocation>
<dbReference type="OrthoDB" id="3213425at2"/>
<protein>
    <submittedName>
        <fullName evidence="1">Uncharacterized protein</fullName>
    </submittedName>
</protein>
<reference evidence="1 2" key="1">
    <citation type="journal article" date="2010" name="Genome Biol. Evol.">
        <title>The sequence of a 1.8-mb bacterial linear plasmid reveals a rich evolutionary reservoir of secondary metabolic pathways.</title>
        <authorList>
            <person name="Medema M.H."/>
            <person name="Trefzer A."/>
            <person name="Kovalchuk A."/>
            <person name="van den Berg M."/>
            <person name="Mueller U."/>
            <person name="Heijne W."/>
            <person name="Wu L."/>
            <person name="Alam M.T."/>
            <person name="Ronning C.M."/>
            <person name="Nierman W.C."/>
            <person name="Bovenberg R.A.L."/>
            <person name="Breitling R."/>
            <person name="Takano E."/>
        </authorList>
    </citation>
    <scope>NUCLEOTIDE SEQUENCE [LARGE SCALE GENOMIC DNA]</scope>
    <source>
        <strain evidence="2">ATCC 27064 / DSM 738 / JCM 4710 / NBRC 13307 / NCIMB 12785 / NRRL 3585 / VKM Ac-602</strain>
        <plasmid evidence="1">pSCL4</plasmid>
    </source>
</reference>
<evidence type="ECO:0000313" key="1">
    <source>
        <dbReference type="EMBL" id="EFG03754.2"/>
    </source>
</evidence>
<dbReference type="EMBL" id="CM000914">
    <property type="protein sequence ID" value="EFG03754.2"/>
    <property type="molecule type" value="Genomic_DNA"/>
</dbReference>
<dbReference type="AlphaFoldDB" id="D5SIL1"/>
<dbReference type="GeneID" id="93733461"/>
<dbReference type="Proteomes" id="UP000002357">
    <property type="component" value="Plasmid pSCL4"/>
</dbReference>
<evidence type="ECO:0000313" key="2">
    <source>
        <dbReference type="Proteomes" id="UP000002357"/>
    </source>
</evidence>
<keyword evidence="1" id="KW-0614">Plasmid</keyword>
<sequence length="143" mass="14854">MMLKSLLPVSNKQVRPVAGPPAGVQRQEFARLIVTTGTERGETVGCTTRLVAAWEDGDIGLPRAVYRRILTRLTRRAPDTLGFWTGHPAPAATAAPCGAVPCGTEDSVDLRGFLADGAGAALGLLPLRAAGPGRIGSVLLDSV</sequence>
<organism evidence="1 2">
    <name type="scientific">Streptomyces clavuligerus</name>
    <dbReference type="NCBI Taxonomy" id="1901"/>
    <lineage>
        <taxon>Bacteria</taxon>
        <taxon>Bacillati</taxon>
        <taxon>Actinomycetota</taxon>
        <taxon>Actinomycetes</taxon>
        <taxon>Kitasatosporales</taxon>
        <taxon>Streptomycetaceae</taxon>
        <taxon>Streptomyces</taxon>
    </lineage>
</organism>
<name>D5SIL1_STRCL</name>
<proteinExistence type="predicted"/>
<accession>D5SIL1</accession>
<dbReference type="RefSeq" id="WP_003963000.1">
    <property type="nucleotide sequence ID" value="NZ_CM000914.1"/>
</dbReference>
<keyword evidence="2" id="KW-1185">Reference proteome</keyword>